<dbReference type="Proteomes" id="UP000662873">
    <property type="component" value="Chromosome"/>
</dbReference>
<dbReference type="EMBL" id="AP021858">
    <property type="protein sequence ID" value="BBO24546.1"/>
    <property type="molecule type" value="Genomic_DNA"/>
</dbReference>
<accession>A0A809S673</accession>
<feature type="transmembrane region" description="Helical" evidence="1">
    <location>
        <begin position="46"/>
        <end position="64"/>
    </location>
</feature>
<feature type="transmembrane region" description="Helical" evidence="1">
    <location>
        <begin position="76"/>
        <end position="93"/>
    </location>
</feature>
<evidence type="ECO:0008006" key="4">
    <source>
        <dbReference type="Google" id="ProtNLM"/>
    </source>
</evidence>
<evidence type="ECO:0000313" key="3">
    <source>
        <dbReference type="Proteomes" id="UP000662873"/>
    </source>
</evidence>
<keyword evidence="1" id="KW-0472">Membrane</keyword>
<reference evidence="2" key="1">
    <citation type="journal article" name="DNA Res.">
        <title>The physiological potential of anammox bacteria as revealed by their core genome structure.</title>
        <authorList>
            <person name="Okubo T."/>
            <person name="Toyoda A."/>
            <person name="Fukuhara K."/>
            <person name="Uchiyama I."/>
            <person name="Harigaya Y."/>
            <person name="Kuroiwa M."/>
            <person name="Suzuki T."/>
            <person name="Murakami Y."/>
            <person name="Suwa Y."/>
            <person name="Takami H."/>
        </authorList>
    </citation>
    <scope>NUCLEOTIDE SEQUENCE</scope>
    <source>
        <strain evidence="2">317325-2</strain>
    </source>
</reference>
<dbReference type="AlphaFoldDB" id="A0A809S673"/>
<name>A0A809S673_9BACT</name>
<dbReference type="InterPro" id="IPR004891">
    <property type="entry name" value="Mercury-R_MerC"/>
</dbReference>
<feature type="transmembrane region" description="Helical" evidence="1">
    <location>
        <begin position="99"/>
        <end position="117"/>
    </location>
</feature>
<keyword evidence="1" id="KW-0812">Transmembrane</keyword>
<dbReference type="GO" id="GO:0016020">
    <property type="term" value="C:membrane"/>
    <property type="evidence" value="ECO:0007669"/>
    <property type="project" value="InterPro"/>
</dbReference>
<feature type="transmembrane region" description="Helical" evidence="1">
    <location>
        <begin position="16"/>
        <end position="40"/>
    </location>
</feature>
<dbReference type="Pfam" id="PF03203">
    <property type="entry name" value="MerC"/>
    <property type="match status" value="1"/>
</dbReference>
<dbReference type="KEGG" id="npy:NPRO_21410"/>
<proteinExistence type="predicted"/>
<evidence type="ECO:0000256" key="1">
    <source>
        <dbReference type="SAM" id="Phobius"/>
    </source>
</evidence>
<evidence type="ECO:0000313" key="2">
    <source>
        <dbReference type="EMBL" id="BBO24546.1"/>
    </source>
</evidence>
<gene>
    <name evidence="2" type="ORF">NPRO_21410</name>
</gene>
<organism evidence="2 3">
    <name type="scientific">Candidatus Nitrosymbiomonas proteolyticus</name>
    <dbReference type="NCBI Taxonomy" id="2608984"/>
    <lineage>
        <taxon>Bacteria</taxon>
        <taxon>Bacillati</taxon>
        <taxon>Armatimonadota</taxon>
        <taxon>Armatimonadota incertae sedis</taxon>
        <taxon>Candidatus Nitrosymbiomonas</taxon>
    </lineage>
</organism>
<dbReference type="GO" id="GO:0015097">
    <property type="term" value="F:mercury ion transmembrane transporter activity"/>
    <property type="evidence" value="ECO:0007669"/>
    <property type="project" value="InterPro"/>
</dbReference>
<sequence>METAARTTRLGRWATLLGLLCAVHCALSAVAVALLGALQIRGFDNPWIEAILLAAMVLLAGVSLRHGISHHKSPWPAAMFVGGIVLLLAAHYADIGPWTEALLALLGAAGIVGSNVANMRLQRKGQGCGCSHCSPLTATPSEPGDSSTSATSA</sequence>
<keyword evidence="1" id="KW-1133">Transmembrane helix</keyword>
<protein>
    <recommendedName>
        <fullName evidence="4">MerC domain-containing protein</fullName>
    </recommendedName>
</protein>